<dbReference type="PANTHER" id="PTHR11206">
    <property type="entry name" value="MULTIDRUG RESISTANCE PROTEIN"/>
    <property type="match status" value="1"/>
</dbReference>
<comment type="caution">
    <text evidence="3">The sequence shown here is derived from an EMBL/GenBank/DDBJ whole genome shotgun (WGS) entry which is preliminary data.</text>
</comment>
<feature type="transmembrane region" description="Helical" evidence="2">
    <location>
        <begin position="51"/>
        <end position="74"/>
    </location>
</feature>
<accession>A0AA38G509</accession>
<dbReference type="Proteomes" id="UP000824469">
    <property type="component" value="Unassembled WGS sequence"/>
</dbReference>
<dbReference type="AlphaFoldDB" id="A0AA38G509"/>
<name>A0AA38G509_TAXCH</name>
<protein>
    <recommendedName>
        <fullName evidence="5">MATE efflux family protein</fullName>
    </recommendedName>
</protein>
<dbReference type="EMBL" id="JAHRHJ020000005">
    <property type="protein sequence ID" value="KAH9316736.1"/>
    <property type="molecule type" value="Genomic_DNA"/>
</dbReference>
<evidence type="ECO:0000256" key="2">
    <source>
        <dbReference type="SAM" id="Phobius"/>
    </source>
</evidence>
<keyword evidence="2" id="KW-0812">Transmembrane</keyword>
<evidence type="ECO:0000256" key="1">
    <source>
        <dbReference type="ARBA" id="ARBA00010199"/>
    </source>
</evidence>
<sequence length="80" mass="8517">ISRKSKATLVSMGILIQTTALVYIFPSSLSLGVSTRVGNELGGNRLAKARIAMIMALLCAGVLGLLALTFTTIMRHKWGI</sequence>
<comment type="similarity">
    <text evidence="1">Belongs to the multi antimicrobial extrusion (MATE) (TC 2.A.66.1) family.</text>
</comment>
<feature type="non-terminal residue" evidence="3">
    <location>
        <position position="1"/>
    </location>
</feature>
<keyword evidence="2" id="KW-0472">Membrane</keyword>
<feature type="transmembrane region" description="Helical" evidence="2">
    <location>
        <begin position="7"/>
        <end position="31"/>
    </location>
</feature>
<dbReference type="OMA" id="IMRHKWG"/>
<dbReference type="GO" id="GO:0016020">
    <property type="term" value="C:membrane"/>
    <property type="evidence" value="ECO:0007669"/>
    <property type="project" value="InterPro"/>
</dbReference>
<evidence type="ECO:0000313" key="3">
    <source>
        <dbReference type="EMBL" id="KAH9316736.1"/>
    </source>
</evidence>
<dbReference type="GO" id="GO:0015297">
    <property type="term" value="F:antiporter activity"/>
    <property type="evidence" value="ECO:0007669"/>
    <property type="project" value="InterPro"/>
</dbReference>
<evidence type="ECO:0008006" key="5">
    <source>
        <dbReference type="Google" id="ProtNLM"/>
    </source>
</evidence>
<dbReference type="GO" id="GO:0042910">
    <property type="term" value="F:xenobiotic transmembrane transporter activity"/>
    <property type="evidence" value="ECO:0007669"/>
    <property type="project" value="InterPro"/>
</dbReference>
<dbReference type="InterPro" id="IPR002528">
    <property type="entry name" value="MATE_fam"/>
</dbReference>
<evidence type="ECO:0000313" key="4">
    <source>
        <dbReference type="Proteomes" id="UP000824469"/>
    </source>
</evidence>
<organism evidence="3 4">
    <name type="scientific">Taxus chinensis</name>
    <name type="common">Chinese yew</name>
    <name type="synonym">Taxus wallichiana var. chinensis</name>
    <dbReference type="NCBI Taxonomy" id="29808"/>
    <lineage>
        <taxon>Eukaryota</taxon>
        <taxon>Viridiplantae</taxon>
        <taxon>Streptophyta</taxon>
        <taxon>Embryophyta</taxon>
        <taxon>Tracheophyta</taxon>
        <taxon>Spermatophyta</taxon>
        <taxon>Pinopsida</taxon>
        <taxon>Pinidae</taxon>
        <taxon>Conifers II</taxon>
        <taxon>Cupressales</taxon>
        <taxon>Taxaceae</taxon>
        <taxon>Taxus</taxon>
    </lineage>
</organism>
<keyword evidence="2" id="KW-1133">Transmembrane helix</keyword>
<keyword evidence="4" id="KW-1185">Reference proteome</keyword>
<reference evidence="3 4" key="1">
    <citation type="journal article" date="2021" name="Nat. Plants">
        <title>The Taxus genome provides insights into paclitaxel biosynthesis.</title>
        <authorList>
            <person name="Xiong X."/>
            <person name="Gou J."/>
            <person name="Liao Q."/>
            <person name="Li Y."/>
            <person name="Zhou Q."/>
            <person name="Bi G."/>
            <person name="Li C."/>
            <person name="Du R."/>
            <person name="Wang X."/>
            <person name="Sun T."/>
            <person name="Guo L."/>
            <person name="Liang H."/>
            <person name="Lu P."/>
            <person name="Wu Y."/>
            <person name="Zhang Z."/>
            <person name="Ro D.K."/>
            <person name="Shang Y."/>
            <person name="Huang S."/>
            <person name="Yan J."/>
        </authorList>
    </citation>
    <scope>NUCLEOTIDE SEQUENCE [LARGE SCALE GENOMIC DNA]</scope>
    <source>
        <strain evidence="3">Ta-2019</strain>
    </source>
</reference>
<feature type="non-terminal residue" evidence="3">
    <location>
        <position position="80"/>
    </location>
</feature>
<dbReference type="Pfam" id="PF01554">
    <property type="entry name" value="MatE"/>
    <property type="match status" value="1"/>
</dbReference>
<gene>
    <name evidence="3" type="ORF">KI387_025363</name>
</gene>
<proteinExistence type="inferred from homology"/>